<evidence type="ECO:0000256" key="1">
    <source>
        <dbReference type="ARBA" id="ARBA00022723"/>
    </source>
</evidence>
<reference evidence="3" key="1">
    <citation type="submission" date="2018-05" db="EMBL/GenBank/DDBJ databases">
        <authorList>
            <person name="Lanie J.A."/>
            <person name="Ng W.-L."/>
            <person name="Kazmierczak K.M."/>
            <person name="Andrzejewski T.M."/>
            <person name="Davidsen T.M."/>
            <person name="Wayne K.J."/>
            <person name="Tettelin H."/>
            <person name="Glass J.I."/>
            <person name="Rusch D."/>
            <person name="Podicherti R."/>
            <person name="Tsui H.-C.T."/>
            <person name="Winkler M.E."/>
        </authorList>
    </citation>
    <scope>NUCLEOTIDE SEQUENCE</scope>
</reference>
<organism evidence="3">
    <name type="scientific">marine metagenome</name>
    <dbReference type="NCBI Taxonomy" id="408172"/>
    <lineage>
        <taxon>unclassified sequences</taxon>
        <taxon>metagenomes</taxon>
        <taxon>ecological metagenomes</taxon>
    </lineage>
</organism>
<dbReference type="SUPFAM" id="SSF53187">
    <property type="entry name" value="Zn-dependent exopeptidases"/>
    <property type="match status" value="1"/>
</dbReference>
<protein>
    <recommendedName>
        <fullName evidence="4">M20/M25/M40 family metallo-hydrolase</fullName>
    </recommendedName>
</protein>
<keyword evidence="1" id="KW-0479">Metal-binding</keyword>
<name>A0A381RWE9_9ZZZZ</name>
<gene>
    <name evidence="3" type="ORF">METZ01_LOCUS49049</name>
</gene>
<dbReference type="AlphaFoldDB" id="A0A381RWE9"/>
<evidence type="ECO:0008006" key="4">
    <source>
        <dbReference type="Google" id="ProtNLM"/>
    </source>
</evidence>
<dbReference type="InterPro" id="IPR051464">
    <property type="entry name" value="Peptidase_M42_aminopept"/>
</dbReference>
<dbReference type="GO" id="GO:0016787">
    <property type="term" value="F:hydrolase activity"/>
    <property type="evidence" value="ECO:0007669"/>
    <property type="project" value="UniProtKB-KW"/>
</dbReference>
<evidence type="ECO:0000313" key="3">
    <source>
        <dbReference type="EMBL" id="SUZ96195.1"/>
    </source>
</evidence>
<dbReference type="GO" id="GO:0046872">
    <property type="term" value="F:metal ion binding"/>
    <property type="evidence" value="ECO:0007669"/>
    <property type="project" value="UniProtKB-KW"/>
</dbReference>
<dbReference type="PANTHER" id="PTHR32481">
    <property type="entry name" value="AMINOPEPTIDASE"/>
    <property type="match status" value="1"/>
</dbReference>
<dbReference type="Pfam" id="PF05343">
    <property type="entry name" value="Peptidase_M42"/>
    <property type="match status" value="1"/>
</dbReference>
<dbReference type="EMBL" id="UINC01002392">
    <property type="protein sequence ID" value="SUZ96195.1"/>
    <property type="molecule type" value="Genomic_DNA"/>
</dbReference>
<proteinExistence type="predicted"/>
<sequence length="386" mass="40733">MHSYTDSIKIAGIEILSDLGKFPATSYWEDGPSGYLINRAKRVGLEVSVDQWGNVLAVKPGSDPNAEGIAFVAHMDHPGYEVVAQKGHQLVLKTLGGIGIAAGRDGAKILVIDSSGRRIDATVVGAEKAEGNFQRSRESAGWLGTDTVYAQLSKDHDLGVLPVPAVPNLPDFIIDNDLVRMRAADDLAGCAAILAALEVIIESPIRGSVYGLFTRAEEVGLIGARLVAENGLIPKNTVIVSVETSSALPGAEIGEGVVIRTGDRATTFDYAAEVYLSAAVEKIRSSDPDFKVQRQLMSAGGCEAAAFKAFGYRVTGTAFPLGSWHNRGESGVESEVISKGDFVGGALLLAETSKLSGTDQIGTLSRLLDSPVKEGDRLKGGRSRLK</sequence>
<keyword evidence="2" id="KW-0378">Hydrolase</keyword>
<dbReference type="Gene3D" id="3.40.630.10">
    <property type="entry name" value="Zn peptidases"/>
    <property type="match status" value="1"/>
</dbReference>
<dbReference type="PANTHER" id="PTHR32481:SF0">
    <property type="entry name" value="AMINOPEPTIDASE YPDE-RELATED"/>
    <property type="match status" value="1"/>
</dbReference>
<evidence type="ECO:0000256" key="2">
    <source>
        <dbReference type="ARBA" id="ARBA00022801"/>
    </source>
</evidence>
<dbReference type="InterPro" id="IPR008007">
    <property type="entry name" value="Peptidase_M42"/>
</dbReference>
<accession>A0A381RWE9</accession>